<reference evidence="1" key="3">
    <citation type="submission" date="2016-07" db="EMBL/GenBank/DDBJ databases">
        <title>Evolution of pathogenesis and genome organization in the Tremellales.</title>
        <authorList>
            <person name="Cuomo C."/>
            <person name="Litvintseva A."/>
            <person name="Heitman J."/>
            <person name="Chen Y."/>
            <person name="Sun S."/>
            <person name="Springer D."/>
            <person name="Dromer F."/>
            <person name="Young S."/>
            <person name="Zeng Q."/>
            <person name="Chapman S."/>
            <person name="Gujja S."/>
            <person name="Saif S."/>
            <person name="Birren B."/>
        </authorList>
    </citation>
    <scope>NUCLEOTIDE SEQUENCE</scope>
    <source>
        <strain evidence="1">CBS 10737</strain>
    </source>
</reference>
<evidence type="ECO:0000313" key="1">
    <source>
        <dbReference type="EMBL" id="OCF51428.1"/>
    </source>
</evidence>
<name>A0A1B9I7D7_9TREE</name>
<accession>A0A1B9I7D7</accession>
<dbReference type="AlphaFoldDB" id="A0A1B9I7D7"/>
<protein>
    <submittedName>
        <fullName evidence="1">Uncharacterized protein</fullName>
    </submittedName>
</protein>
<reference evidence="2" key="2">
    <citation type="submission" date="2013-07" db="EMBL/GenBank/DDBJ databases">
        <authorList>
            <consortium name="The Broad Institute Genome Sequencing Platform"/>
            <person name="Cuomo C."/>
            <person name="Litvintseva A."/>
            <person name="Chen Y."/>
            <person name="Heitman J."/>
            <person name="Sun S."/>
            <person name="Springer D."/>
            <person name="Dromer F."/>
            <person name="Young S.K."/>
            <person name="Zeng Q."/>
            <person name="Gargeya S."/>
            <person name="Fitzgerald M."/>
            <person name="Abouelleil A."/>
            <person name="Alvarado L."/>
            <person name="Berlin A.M."/>
            <person name="Chapman S.B."/>
            <person name="Dewar J."/>
            <person name="Goldberg J."/>
            <person name="Griggs A."/>
            <person name="Gujja S."/>
            <person name="Hansen M."/>
            <person name="Howarth C."/>
            <person name="Imamovic A."/>
            <person name="Larimer J."/>
            <person name="McCowan C."/>
            <person name="Murphy C."/>
            <person name="Pearson M."/>
            <person name="Priest M."/>
            <person name="Roberts A."/>
            <person name="Saif S."/>
            <person name="Shea T."/>
            <person name="Sykes S."/>
            <person name="Wortman J."/>
            <person name="Nusbaum C."/>
            <person name="Birren B."/>
        </authorList>
    </citation>
    <scope>NUCLEOTIDE SEQUENCE</scope>
    <source>
        <strain evidence="2">CBS 10737</strain>
    </source>
</reference>
<keyword evidence="3" id="KW-1185">Reference proteome</keyword>
<dbReference type="EMBL" id="CP144524">
    <property type="protein sequence ID" value="WWC70657.1"/>
    <property type="molecule type" value="Genomic_DNA"/>
</dbReference>
<dbReference type="GeneID" id="30170511"/>
<dbReference type="Proteomes" id="UP000094020">
    <property type="component" value="Chromosome 6"/>
</dbReference>
<evidence type="ECO:0000313" key="3">
    <source>
        <dbReference type="Proteomes" id="UP000094020"/>
    </source>
</evidence>
<gene>
    <name evidence="1" type="ORF">I206_02142</name>
    <name evidence="2" type="ORF">I206_104608</name>
</gene>
<reference evidence="2" key="4">
    <citation type="submission" date="2024-02" db="EMBL/GenBank/DDBJ databases">
        <title>Comparative genomics of Cryptococcus and Kwoniella reveals pathogenesis evolution and contrasting modes of karyotype evolution via chromosome fusion or intercentromeric recombination.</title>
        <authorList>
            <person name="Coelho M.A."/>
            <person name="David-Palma M."/>
            <person name="Shea T."/>
            <person name="Bowers K."/>
            <person name="McGinley-Smith S."/>
            <person name="Mohammad A.W."/>
            <person name="Gnirke A."/>
            <person name="Yurkov A.M."/>
            <person name="Nowrousian M."/>
            <person name="Sun S."/>
            <person name="Cuomo C.A."/>
            <person name="Heitman J."/>
        </authorList>
    </citation>
    <scope>NUCLEOTIDE SEQUENCE</scope>
    <source>
        <strain evidence="2">CBS 10737</strain>
    </source>
</reference>
<organism evidence="1">
    <name type="scientific">Kwoniella pini CBS 10737</name>
    <dbReference type="NCBI Taxonomy" id="1296096"/>
    <lineage>
        <taxon>Eukaryota</taxon>
        <taxon>Fungi</taxon>
        <taxon>Dikarya</taxon>
        <taxon>Basidiomycota</taxon>
        <taxon>Agaricomycotina</taxon>
        <taxon>Tremellomycetes</taxon>
        <taxon>Tremellales</taxon>
        <taxon>Cryptococcaceae</taxon>
        <taxon>Kwoniella</taxon>
    </lineage>
</organism>
<dbReference type="KEGG" id="kpin:30170511"/>
<proteinExistence type="predicted"/>
<dbReference type="EMBL" id="KV700115">
    <property type="protein sequence ID" value="OCF51428.1"/>
    <property type="molecule type" value="Genomic_DNA"/>
</dbReference>
<reference evidence="1" key="1">
    <citation type="submission" date="2013-07" db="EMBL/GenBank/DDBJ databases">
        <title>The Genome Sequence of Cryptococcus pinus CBS10737.</title>
        <authorList>
            <consortium name="The Broad Institute Genome Sequencing Platform"/>
            <person name="Cuomo C."/>
            <person name="Litvintseva A."/>
            <person name="Chen Y."/>
            <person name="Heitman J."/>
            <person name="Sun S."/>
            <person name="Springer D."/>
            <person name="Dromer F."/>
            <person name="Young S.K."/>
            <person name="Zeng Q."/>
            <person name="Gargeya S."/>
            <person name="Fitzgerald M."/>
            <person name="Abouelleil A."/>
            <person name="Alvarado L."/>
            <person name="Berlin A.M."/>
            <person name="Chapman S.B."/>
            <person name="Dewar J."/>
            <person name="Goldberg J."/>
            <person name="Griggs A."/>
            <person name="Gujja S."/>
            <person name="Hansen M."/>
            <person name="Howarth C."/>
            <person name="Imamovic A."/>
            <person name="Larimer J."/>
            <person name="McCowan C."/>
            <person name="Murphy C."/>
            <person name="Pearson M."/>
            <person name="Priest M."/>
            <person name="Roberts A."/>
            <person name="Saif S."/>
            <person name="Shea T."/>
            <person name="Sykes S."/>
            <person name="Wortman J."/>
            <person name="Nusbaum C."/>
            <person name="Birren B."/>
        </authorList>
    </citation>
    <scope>NUCLEOTIDE SEQUENCE [LARGE SCALE GENOMIC DNA]</scope>
    <source>
        <strain evidence="1">CBS 10737</strain>
    </source>
</reference>
<sequence length="223" mass="24574">MTPTVEHSNHIQHINTMFNSQLRDEGASLLTRIASNSNMSLAEQNQFINSVGEISKYGNTKFSENDKSYFISKITEKWDTEKFGEIPDTLSNTNYDENKISQDAINLVNSVESIFEQFGNKLSMSKINDSENGKLKEDLSNWFTKACIDQFGDTDYSSRSVDGSNCDGYPFGDIRQSESDGSDSFLSSTSSNSNKVYNGGSSSGFTGRLDSYITPSTVVAVAA</sequence>
<dbReference type="RefSeq" id="XP_019012647.1">
    <property type="nucleotide sequence ID" value="XM_019153907.1"/>
</dbReference>
<evidence type="ECO:0000313" key="2">
    <source>
        <dbReference type="EMBL" id="WWC70657.1"/>
    </source>
</evidence>